<evidence type="ECO:0000256" key="2">
    <source>
        <dbReference type="SAM" id="SignalP"/>
    </source>
</evidence>
<dbReference type="Proteomes" id="UP001501302">
    <property type="component" value="Unassembled WGS sequence"/>
</dbReference>
<evidence type="ECO:0000313" key="4">
    <source>
        <dbReference type="EMBL" id="GAA4950243.1"/>
    </source>
</evidence>
<dbReference type="NCBIfam" id="TIGR04183">
    <property type="entry name" value="Por_Secre_tail"/>
    <property type="match status" value="1"/>
</dbReference>
<evidence type="ECO:0000313" key="5">
    <source>
        <dbReference type="Proteomes" id="UP001501302"/>
    </source>
</evidence>
<keyword evidence="1 2" id="KW-0732">Signal</keyword>
<dbReference type="Pfam" id="PF18962">
    <property type="entry name" value="Por_Secre_tail"/>
    <property type="match status" value="1"/>
</dbReference>
<proteinExistence type="predicted"/>
<name>A0ABP9GQF6_9FLAO</name>
<feature type="signal peptide" evidence="2">
    <location>
        <begin position="1"/>
        <end position="23"/>
    </location>
</feature>
<evidence type="ECO:0000259" key="3">
    <source>
        <dbReference type="Pfam" id="PF18962"/>
    </source>
</evidence>
<accession>A0ABP9GQF6</accession>
<gene>
    <name evidence="4" type="ORF">GCM10023314_24480</name>
</gene>
<dbReference type="EMBL" id="BAABJJ010000036">
    <property type="protein sequence ID" value="GAA4950243.1"/>
    <property type="molecule type" value="Genomic_DNA"/>
</dbReference>
<keyword evidence="5" id="KW-1185">Reference proteome</keyword>
<feature type="domain" description="Secretion system C-terminal sorting" evidence="3">
    <location>
        <begin position="210"/>
        <end position="277"/>
    </location>
</feature>
<comment type="caution">
    <text evidence="4">The sequence shown here is derived from an EMBL/GenBank/DDBJ whole genome shotgun (WGS) entry which is preliminary data.</text>
</comment>
<feature type="chain" id="PRO_5045322014" description="Secretion system C-terminal sorting domain-containing protein" evidence="2">
    <location>
        <begin position="24"/>
        <end position="279"/>
    </location>
</feature>
<sequence length="279" mass="30281">MKKITLKINAFLCLTMFALQVQAQTWTENGTYKISTSGLTPELFMTISTTTGDLVWAEELAGEDPTQVWYIVDHRLPASAGYMEITANIPGPGDFTMIVDQATIDLADPNDKNFRISVRPGLPIDDAGDPNYGFDQFQRRKTNPAPPVGNNALFVKPPAPISGGSRYGVIPATAGEDVLFDGGGIDELKFYLIAALSTKDFDTSSIFISNPVNNELSIKGLTSNVKQVSVYSLLGKEVISREVNEQSALKINVSALSSGMYLVKMQGDNGSFTKKIVKQ</sequence>
<organism evidence="4 5">
    <name type="scientific">Algibacter agarivorans</name>
    <dbReference type="NCBI Taxonomy" id="1109741"/>
    <lineage>
        <taxon>Bacteria</taxon>
        <taxon>Pseudomonadati</taxon>
        <taxon>Bacteroidota</taxon>
        <taxon>Flavobacteriia</taxon>
        <taxon>Flavobacteriales</taxon>
        <taxon>Flavobacteriaceae</taxon>
        <taxon>Algibacter</taxon>
    </lineage>
</organism>
<evidence type="ECO:0000256" key="1">
    <source>
        <dbReference type="ARBA" id="ARBA00022729"/>
    </source>
</evidence>
<protein>
    <recommendedName>
        <fullName evidence="3">Secretion system C-terminal sorting domain-containing protein</fullName>
    </recommendedName>
</protein>
<reference evidence="5" key="1">
    <citation type="journal article" date="2019" name="Int. J. Syst. Evol. Microbiol.">
        <title>The Global Catalogue of Microorganisms (GCM) 10K type strain sequencing project: providing services to taxonomists for standard genome sequencing and annotation.</title>
        <authorList>
            <consortium name="The Broad Institute Genomics Platform"/>
            <consortium name="The Broad Institute Genome Sequencing Center for Infectious Disease"/>
            <person name="Wu L."/>
            <person name="Ma J."/>
        </authorList>
    </citation>
    <scope>NUCLEOTIDE SEQUENCE [LARGE SCALE GENOMIC DNA]</scope>
    <source>
        <strain evidence="5">JCM 18285</strain>
    </source>
</reference>
<dbReference type="RefSeq" id="WP_345192420.1">
    <property type="nucleotide sequence ID" value="NZ_BAABJJ010000036.1"/>
</dbReference>
<dbReference type="InterPro" id="IPR026444">
    <property type="entry name" value="Secre_tail"/>
</dbReference>